<dbReference type="RefSeq" id="XP_001791750.1">
    <property type="nucleotide sequence ID" value="XM_001791698.1"/>
</dbReference>
<organism evidence="3 4">
    <name type="scientific">Phaeosphaeria nodorum (strain SN15 / ATCC MYA-4574 / FGSC 10173)</name>
    <name type="common">Glume blotch fungus</name>
    <name type="synonym">Parastagonospora nodorum</name>
    <dbReference type="NCBI Taxonomy" id="321614"/>
    <lineage>
        <taxon>Eukaryota</taxon>
        <taxon>Fungi</taxon>
        <taxon>Dikarya</taxon>
        <taxon>Ascomycota</taxon>
        <taxon>Pezizomycotina</taxon>
        <taxon>Dothideomycetes</taxon>
        <taxon>Pleosporomycetidae</taxon>
        <taxon>Pleosporales</taxon>
        <taxon>Pleosporineae</taxon>
        <taxon>Phaeosphaeriaceae</taxon>
        <taxon>Parastagonospora</taxon>
    </lineage>
</organism>
<dbReference type="Proteomes" id="UP000001055">
    <property type="component" value="Unassembled WGS sequence"/>
</dbReference>
<dbReference type="VEuPathDB" id="FungiDB:JI435_010930"/>
<dbReference type="PROSITE" id="PS50102">
    <property type="entry name" value="RRM"/>
    <property type="match status" value="1"/>
</dbReference>
<evidence type="ECO:0000313" key="3">
    <source>
        <dbReference type="EMBL" id="EAT92588.2"/>
    </source>
</evidence>
<dbReference type="AlphaFoldDB" id="Q0V4H1"/>
<evidence type="ECO:0000256" key="1">
    <source>
        <dbReference type="PROSITE-ProRule" id="PRU00176"/>
    </source>
</evidence>
<evidence type="ECO:0000259" key="2">
    <source>
        <dbReference type="PROSITE" id="PS50102"/>
    </source>
</evidence>
<keyword evidence="1" id="KW-0694">RNA-binding</keyword>
<dbReference type="GeneID" id="5967942"/>
<name>Q0V4H1_PHANO</name>
<gene>
    <name evidence="3" type="ORF">SNOG_01093</name>
</gene>
<dbReference type="CDD" id="cd00590">
    <property type="entry name" value="RRM_SF"/>
    <property type="match status" value="1"/>
</dbReference>
<dbReference type="SUPFAM" id="SSF54928">
    <property type="entry name" value="RNA-binding domain, RBD"/>
    <property type="match status" value="1"/>
</dbReference>
<dbReference type="KEGG" id="pno:SNOG_01093"/>
<dbReference type="HOGENOM" id="CLU_894607_0_0_1"/>
<reference evidence="4" key="1">
    <citation type="journal article" date="2007" name="Plant Cell">
        <title>Dothideomycete-plant interactions illuminated by genome sequencing and EST analysis of the wheat pathogen Stagonospora nodorum.</title>
        <authorList>
            <person name="Hane J.K."/>
            <person name="Lowe R.G."/>
            <person name="Solomon P.S."/>
            <person name="Tan K.C."/>
            <person name="Schoch C.L."/>
            <person name="Spatafora J.W."/>
            <person name="Crous P.W."/>
            <person name="Kodira C."/>
            <person name="Birren B.W."/>
            <person name="Galagan J.E."/>
            <person name="Torriani S.F."/>
            <person name="McDonald B.A."/>
            <person name="Oliver R.P."/>
        </authorList>
    </citation>
    <scope>NUCLEOTIDE SEQUENCE [LARGE SCALE GENOMIC DNA]</scope>
    <source>
        <strain evidence="4">SN15 / ATCC MYA-4574 / FGSC 10173</strain>
    </source>
</reference>
<accession>Q0V4H1</accession>
<dbReference type="InterPro" id="IPR012677">
    <property type="entry name" value="Nucleotide-bd_a/b_plait_sf"/>
</dbReference>
<dbReference type="InterPro" id="IPR000504">
    <property type="entry name" value="RRM_dom"/>
</dbReference>
<dbReference type="InterPro" id="IPR035979">
    <property type="entry name" value="RBD_domain_sf"/>
</dbReference>
<protein>
    <recommendedName>
        <fullName evidence="2">RRM domain-containing protein</fullName>
    </recommendedName>
</protein>
<sequence length="311" mass="34510">MSYSNNWKDGDGDFLLVISGSTRSASYLTGWQEFKDHIRKVVKEQPGWVDVYSSQSQRRGEMQGWARLRDKEDADTAYKTYSRSKGMLVHVWETCRSSEGFRILRCNCSTVFLEVPDGNHSAGRCGIDLGRVSHLTGGVKATYPPTTAPQYVSAQPIYGYGYATTQPYNIPAMYPGYAPPTQMPVYSANTYGMPVNVRHGAVLTEARGIFLQNLSYKCTSSDLYSLLLTVGQPVDYKLLRDTRTGAFKGLATATFGSQDLAERAAYCLNRVEHMGMTLSVRMDKETTAVGQAAPLIVGSDMYRVRSMCTTH</sequence>
<dbReference type="EMBL" id="CH445325">
    <property type="protein sequence ID" value="EAT92588.2"/>
    <property type="molecule type" value="Genomic_DNA"/>
</dbReference>
<dbReference type="GO" id="GO:0003723">
    <property type="term" value="F:RNA binding"/>
    <property type="evidence" value="ECO:0007669"/>
    <property type="project" value="UniProtKB-UniRule"/>
</dbReference>
<dbReference type="Pfam" id="PF00076">
    <property type="entry name" value="RRM_1"/>
    <property type="match status" value="1"/>
</dbReference>
<proteinExistence type="predicted"/>
<dbReference type="eggNOG" id="ENOG502SU10">
    <property type="taxonomic scope" value="Eukaryota"/>
</dbReference>
<dbReference type="InParanoid" id="Q0V4H1"/>
<dbReference type="SMART" id="SM00360">
    <property type="entry name" value="RRM"/>
    <property type="match status" value="1"/>
</dbReference>
<dbReference type="STRING" id="321614.Q0V4H1"/>
<evidence type="ECO:0000313" key="4">
    <source>
        <dbReference type="Proteomes" id="UP000001055"/>
    </source>
</evidence>
<feature type="domain" description="RRM" evidence="2">
    <location>
        <begin position="207"/>
        <end position="285"/>
    </location>
</feature>
<dbReference type="Gene3D" id="3.30.70.330">
    <property type="match status" value="1"/>
</dbReference>